<evidence type="ECO:0000256" key="1">
    <source>
        <dbReference type="ARBA" id="ARBA00004245"/>
    </source>
</evidence>
<comment type="catalytic activity">
    <reaction evidence="8">
        <text>n ATP + n H2O + a microtubule = n ADP + n phosphate + (n+1) alpha/beta tubulin heterodimers.</text>
        <dbReference type="EC" id="5.6.1.1"/>
    </reaction>
</comment>
<accession>A0A2P6NJ10</accession>
<evidence type="ECO:0000313" key="12">
    <source>
        <dbReference type="EMBL" id="PRP83953.1"/>
    </source>
</evidence>
<dbReference type="InterPro" id="IPR041569">
    <property type="entry name" value="AAA_lid_3"/>
</dbReference>
<dbReference type="AlphaFoldDB" id="A0A2P6NJ10"/>
<evidence type="ECO:0000259" key="10">
    <source>
        <dbReference type="SMART" id="SM00382"/>
    </source>
</evidence>
<feature type="compositionally biased region" description="Basic and acidic residues" evidence="9">
    <location>
        <begin position="535"/>
        <end position="549"/>
    </location>
</feature>
<reference evidence="12 13" key="1">
    <citation type="journal article" date="2018" name="Genome Biol. Evol.">
        <title>Multiple Roots of Fruiting Body Formation in Amoebozoa.</title>
        <authorList>
            <person name="Hillmann F."/>
            <person name="Forbes G."/>
            <person name="Novohradska S."/>
            <person name="Ferling I."/>
            <person name="Riege K."/>
            <person name="Groth M."/>
            <person name="Westermann M."/>
            <person name="Marz M."/>
            <person name="Spaller T."/>
            <person name="Winckler T."/>
            <person name="Schaap P."/>
            <person name="Glockner G."/>
        </authorList>
    </citation>
    <scope>NUCLEOTIDE SEQUENCE [LARGE SCALE GENOMIC DNA]</scope>
    <source>
        <strain evidence="12 13">Jena</strain>
    </source>
</reference>
<feature type="region of interest" description="Disordered" evidence="9">
    <location>
        <begin position="515"/>
        <end position="549"/>
    </location>
</feature>
<dbReference type="EMBL" id="MDYQ01000213">
    <property type="protein sequence ID" value="PRP78643.1"/>
    <property type="molecule type" value="Genomic_DNA"/>
</dbReference>
<feature type="compositionally biased region" description="Polar residues" evidence="9">
    <location>
        <begin position="522"/>
        <end position="531"/>
    </location>
</feature>
<dbReference type="CDD" id="cd21748">
    <property type="entry name" value="Kp60-NTD"/>
    <property type="match status" value="1"/>
</dbReference>
<dbReference type="Proteomes" id="UP000241769">
    <property type="component" value="Unassembled WGS sequence"/>
</dbReference>
<dbReference type="Gene3D" id="3.40.50.300">
    <property type="entry name" value="P-loop containing nucleotide triphosphate hydrolases"/>
    <property type="match status" value="1"/>
</dbReference>
<dbReference type="GO" id="GO:0008017">
    <property type="term" value="F:microtubule binding"/>
    <property type="evidence" value="ECO:0007669"/>
    <property type="project" value="UniProtKB-UniRule"/>
</dbReference>
<dbReference type="InterPro" id="IPR050304">
    <property type="entry name" value="MT-severing_AAA_ATPase"/>
</dbReference>
<keyword evidence="3 8" id="KW-0493">Microtubule</keyword>
<dbReference type="InterPro" id="IPR003959">
    <property type="entry name" value="ATPase_AAA_core"/>
</dbReference>
<dbReference type="PROSITE" id="PS00674">
    <property type="entry name" value="AAA"/>
    <property type="match status" value="1"/>
</dbReference>
<keyword evidence="2 8" id="KW-0963">Cytoplasm</keyword>
<dbReference type="Pfam" id="PF09336">
    <property type="entry name" value="Vps4_C"/>
    <property type="match status" value="1"/>
</dbReference>
<dbReference type="InterPro" id="IPR003960">
    <property type="entry name" value="ATPase_AAA_CS"/>
</dbReference>
<evidence type="ECO:0000256" key="3">
    <source>
        <dbReference type="ARBA" id="ARBA00022701"/>
    </source>
</evidence>
<dbReference type="HAMAP" id="MF_03023">
    <property type="entry name" value="Katanin_p60_A1"/>
    <property type="match status" value="1"/>
</dbReference>
<feature type="binding site" evidence="8">
    <location>
        <begin position="308"/>
        <end position="315"/>
    </location>
    <ligand>
        <name>ATP</name>
        <dbReference type="ChEBI" id="CHEBI:30616"/>
    </ligand>
</feature>
<dbReference type="Pfam" id="PF21126">
    <property type="entry name" value="KATNA1_MIT"/>
    <property type="match status" value="1"/>
</dbReference>
<keyword evidence="5 8" id="KW-0067">ATP-binding</keyword>
<dbReference type="Gene3D" id="1.10.8.60">
    <property type="match status" value="1"/>
</dbReference>
<evidence type="ECO:0000256" key="4">
    <source>
        <dbReference type="ARBA" id="ARBA00022741"/>
    </source>
</evidence>
<dbReference type="InterPro" id="IPR028596">
    <property type="entry name" value="KATNA1"/>
</dbReference>
<feature type="compositionally biased region" description="Low complexity" evidence="9">
    <location>
        <begin position="151"/>
        <end position="162"/>
    </location>
</feature>
<dbReference type="STRING" id="1890364.A0A2P6NJ10"/>
<comment type="subcellular location">
    <subcellularLocation>
        <location evidence="1 8">Cytoplasm</location>
        <location evidence="1 8">Cytoskeleton</location>
    </subcellularLocation>
</comment>
<dbReference type="Pfam" id="PF17862">
    <property type="entry name" value="AAA_lid_3"/>
    <property type="match status" value="1"/>
</dbReference>
<dbReference type="GO" id="GO:0051013">
    <property type="term" value="P:microtubule severing"/>
    <property type="evidence" value="ECO:0007669"/>
    <property type="project" value="UniProtKB-UniRule"/>
</dbReference>
<keyword evidence="4 8" id="KW-0547">Nucleotide-binding</keyword>
<dbReference type="GO" id="GO:0016887">
    <property type="term" value="F:ATP hydrolysis activity"/>
    <property type="evidence" value="ECO:0007669"/>
    <property type="project" value="InterPro"/>
</dbReference>
<dbReference type="SUPFAM" id="SSF52540">
    <property type="entry name" value="P-loop containing nucleoside triphosphate hydrolases"/>
    <property type="match status" value="1"/>
</dbReference>
<dbReference type="OrthoDB" id="5334845at2759"/>
<dbReference type="EMBL" id="MDYQ01000072">
    <property type="protein sequence ID" value="PRP83953.1"/>
    <property type="molecule type" value="Genomic_DNA"/>
</dbReference>
<dbReference type="SMART" id="SM00382">
    <property type="entry name" value="AAA"/>
    <property type="match status" value="1"/>
</dbReference>
<dbReference type="GO" id="GO:0008568">
    <property type="term" value="F:microtubule severing ATPase activity"/>
    <property type="evidence" value="ECO:0007669"/>
    <property type="project" value="UniProtKB-EC"/>
</dbReference>
<feature type="compositionally biased region" description="Basic and acidic residues" evidence="9">
    <location>
        <begin position="233"/>
        <end position="247"/>
    </location>
</feature>
<keyword evidence="13" id="KW-1185">Reference proteome</keyword>
<comment type="caution">
    <text evidence="12">The sequence shown here is derived from an EMBL/GenBank/DDBJ whole genome shotgun (WGS) entry which is preliminary data.</text>
</comment>
<dbReference type="FunFam" id="3.40.50.300:FF:000159">
    <property type="entry name" value="Katanin p60 ATPase-containing subunit A1"/>
    <property type="match status" value="1"/>
</dbReference>
<dbReference type="EC" id="5.6.1.1" evidence="8"/>
<dbReference type="InterPro" id="IPR027417">
    <property type="entry name" value="P-loop_NTPase"/>
</dbReference>
<dbReference type="InterPro" id="IPR048611">
    <property type="entry name" value="KATNA1_MIT"/>
</dbReference>
<dbReference type="InterPro" id="IPR003593">
    <property type="entry name" value="AAA+_ATPase"/>
</dbReference>
<dbReference type="PANTHER" id="PTHR23074">
    <property type="entry name" value="AAA DOMAIN-CONTAINING"/>
    <property type="match status" value="1"/>
</dbReference>
<feature type="compositionally biased region" description="Low complexity" evidence="9">
    <location>
        <begin position="182"/>
        <end position="203"/>
    </location>
</feature>
<dbReference type="GO" id="GO:0005737">
    <property type="term" value="C:cytoplasm"/>
    <property type="evidence" value="ECO:0007669"/>
    <property type="project" value="UniProtKB-UniRule"/>
</dbReference>
<keyword evidence="6 8" id="KW-0206">Cytoskeleton</keyword>
<evidence type="ECO:0000256" key="8">
    <source>
        <dbReference type="HAMAP-Rule" id="MF_03023"/>
    </source>
</evidence>
<dbReference type="FunFam" id="1.10.8.60:FF:000025">
    <property type="entry name" value="Katanin p60 ATPase-containing subunit A1"/>
    <property type="match status" value="1"/>
</dbReference>
<proteinExistence type="inferred from homology"/>
<keyword evidence="7 8" id="KW-0413">Isomerase</keyword>
<evidence type="ECO:0000256" key="9">
    <source>
        <dbReference type="SAM" id="MobiDB-lite"/>
    </source>
</evidence>
<evidence type="ECO:0000256" key="7">
    <source>
        <dbReference type="ARBA" id="ARBA00023235"/>
    </source>
</evidence>
<dbReference type="Pfam" id="PF00004">
    <property type="entry name" value="AAA"/>
    <property type="match status" value="1"/>
</dbReference>
<feature type="domain" description="AAA+ ATPase" evidence="10">
    <location>
        <begin position="300"/>
        <end position="441"/>
    </location>
</feature>
<dbReference type="PANTHER" id="PTHR23074:SF19">
    <property type="entry name" value="KATANIN P60 ATPASE-CONTAINING SUBUNIT A1"/>
    <property type="match status" value="1"/>
</dbReference>
<dbReference type="Gene3D" id="1.20.58.80">
    <property type="entry name" value="Phosphotransferase system, lactose/cellobiose-type IIA subunit"/>
    <property type="match status" value="1"/>
</dbReference>
<evidence type="ECO:0000256" key="2">
    <source>
        <dbReference type="ARBA" id="ARBA00022490"/>
    </source>
</evidence>
<organism evidence="12 13">
    <name type="scientific">Planoprotostelium fungivorum</name>
    <dbReference type="NCBI Taxonomy" id="1890364"/>
    <lineage>
        <taxon>Eukaryota</taxon>
        <taxon>Amoebozoa</taxon>
        <taxon>Evosea</taxon>
        <taxon>Variosea</taxon>
        <taxon>Cavosteliida</taxon>
        <taxon>Cavosteliaceae</taxon>
        <taxon>Planoprotostelium</taxon>
    </lineage>
</organism>
<evidence type="ECO:0000256" key="6">
    <source>
        <dbReference type="ARBA" id="ARBA00023212"/>
    </source>
</evidence>
<sequence length="549" mass="61025">MDIIQQVPEQLKVSRELALLGKYDNALIHFDGVISSIQQYLRTIRDQNERSRWEKAKETIQTEIKLVKELSIEQTALKDRPGTYAPDISRPSSRLSNKQWNAVDPDVWAPPSSLDNNAPAPAPIKKKLIKPTRASPVNLPSWAKNRAAAVAANPPPEKVAAPSKVSTAVEKKKVSTKPPIPKQAVAAPEPVKKAVPAKKPVPVGRVDTTSTGATKAEENKEEPTEENPGTPTEEDKPVEPPKFEGGDKDLREMIEKDMLDRNPTVSWNDIAGLPEAKRLLEEAIVLPLWMPEYFRGLRRPWKGILMFGPPGTGKTMLAKAVAAKCGTTFFNVSSATLASKYRGESEKLVKLLFEMARFYAPSTVFIDEIDSIASSREDSGEHEASRRVKTELLIQMDGVGSALEGDESKMVMVLGATNFPWKIDQALIRRLEKRIYIPLPDQEARVQLLKINMRQLSIDPELDLEELAKRLDGYSGSDITNVCRDASFVNMRKKLTGLGLDEIKKLDKAEIDTPLTKGDFDQSISRTNPSVPQDAVKKHEEWRDKFGAS</sequence>
<comment type="similarity">
    <text evidence="8">Belongs to the AAA ATPase family. Katanin p60 subunit A1 subfamily.</text>
</comment>
<evidence type="ECO:0000313" key="13">
    <source>
        <dbReference type="Proteomes" id="UP000241769"/>
    </source>
</evidence>
<feature type="region of interest" description="Disordered" evidence="9">
    <location>
        <begin position="151"/>
        <end position="247"/>
    </location>
</feature>
<dbReference type="InParanoid" id="A0A2P6NJ10"/>
<gene>
    <name evidence="8" type="primary">KATNA1</name>
    <name evidence="12" type="ORF">PROFUN_08637</name>
    <name evidence="11" type="ORF">PROFUN_13517</name>
</gene>
<name>A0A2P6NJ10_9EUKA</name>
<dbReference type="GO" id="GO:0005524">
    <property type="term" value="F:ATP binding"/>
    <property type="evidence" value="ECO:0007669"/>
    <property type="project" value="UniProtKB-KW"/>
</dbReference>
<evidence type="ECO:0000256" key="5">
    <source>
        <dbReference type="ARBA" id="ARBA00022840"/>
    </source>
</evidence>
<dbReference type="GO" id="GO:0005874">
    <property type="term" value="C:microtubule"/>
    <property type="evidence" value="ECO:0007669"/>
    <property type="project" value="UniProtKB-KW"/>
</dbReference>
<comment type="function">
    <text evidence="8">Severs microtubules in an ATP-dependent manner. Microtubule severing may promote rapid reorganization of cellular microtubule arrays.</text>
</comment>
<protein>
    <recommendedName>
        <fullName evidence="8">Katanin p60 ATPase-containing subunit A1</fullName>
        <shortName evidence="8">Katanin p60 subunit A1</shortName>
        <ecNumber evidence="8">5.6.1.1</ecNumber>
    </recommendedName>
    <alternativeName>
        <fullName evidence="8">p60 katanin</fullName>
    </alternativeName>
</protein>
<dbReference type="InterPro" id="IPR015415">
    <property type="entry name" value="Spast_Vps4_C"/>
</dbReference>
<evidence type="ECO:0000313" key="11">
    <source>
        <dbReference type="EMBL" id="PRP78643.1"/>
    </source>
</evidence>